<dbReference type="GO" id="GO:0000428">
    <property type="term" value="C:DNA-directed RNA polymerase complex"/>
    <property type="evidence" value="ECO:0007669"/>
    <property type="project" value="UniProtKB-KW"/>
</dbReference>
<dbReference type="CDD" id="cd01029">
    <property type="entry name" value="TOPRIM_primases"/>
    <property type="match status" value="1"/>
</dbReference>
<dbReference type="AlphaFoldDB" id="A0A5C7EWQ3"/>
<dbReference type="SMART" id="SM00778">
    <property type="entry name" value="Prim_Zn_Ribbon"/>
    <property type="match status" value="1"/>
</dbReference>
<feature type="domain" description="DNA primase/helicase Gp4 N-terminal Bacteriophage T7-like" evidence="7">
    <location>
        <begin position="23"/>
        <end position="59"/>
    </location>
</feature>
<dbReference type="GO" id="GO:0016779">
    <property type="term" value="F:nucleotidyltransferase activity"/>
    <property type="evidence" value="ECO:0007669"/>
    <property type="project" value="UniProtKB-KW"/>
</dbReference>
<proteinExistence type="predicted"/>
<organism evidence="8 9">
    <name type="scientific">Pelomicrobium methylotrophicum</name>
    <dbReference type="NCBI Taxonomy" id="2602750"/>
    <lineage>
        <taxon>Bacteria</taxon>
        <taxon>Pseudomonadati</taxon>
        <taxon>Pseudomonadota</taxon>
        <taxon>Hydrogenophilia</taxon>
        <taxon>Hydrogenophilia incertae sedis</taxon>
        <taxon>Pelomicrobium</taxon>
    </lineage>
</organism>
<sequence>MDTGIDWRSILPMFGIHERHLFNRHGPCPICGGKDRFRFDDKNGRGTWICNRCGAGDGVKLVMLATGMTRNEALRAIADRAPGAVFAASPRQEEYRTDPEEVNRRRHALQRTWDEAKTLEEGDPAATYLARRIPGFGPPYPAELRCHPALPYRHLDVRYGRMPALVARLRDANGRPINLHRIYLTADGRKADVPAPKKLMRGTARATGGAIRLYPPGRVLAVAEGVETALAVRLMTGLPVWSSVSAGLLANLFVPEDVREVRIYADLDSSGAGQDAAAKLARRLRRSGIRVSVFLPKAVDTDFLDELVNLHRKAA</sequence>
<dbReference type="InterPro" id="IPR013237">
    <property type="entry name" value="Phage_T7_Gp4_N"/>
</dbReference>
<dbReference type="InterPro" id="IPR034154">
    <property type="entry name" value="TOPRIM_DnaG/twinkle"/>
</dbReference>
<keyword evidence="2" id="KW-0639">Primosome</keyword>
<dbReference type="GO" id="GO:0006269">
    <property type="term" value="P:DNA replication, synthesis of primer"/>
    <property type="evidence" value="ECO:0007669"/>
    <property type="project" value="UniProtKB-KW"/>
</dbReference>
<dbReference type="Pfam" id="PF08273">
    <property type="entry name" value="Zn_Ribbon_Prim"/>
    <property type="match status" value="1"/>
</dbReference>
<evidence type="ECO:0000256" key="5">
    <source>
        <dbReference type="ARBA" id="ARBA00022705"/>
    </source>
</evidence>
<dbReference type="Proteomes" id="UP000321201">
    <property type="component" value="Unassembled WGS sequence"/>
</dbReference>
<reference evidence="8 9" key="1">
    <citation type="submission" date="2019-08" db="EMBL/GenBank/DDBJ databases">
        <title>Pelomicrobium methylotrophicum gen. nov., sp. nov. a moderately thermophilic, facultatively anaerobic, lithoautotrophic and methylotrophic bacterium isolated from a terrestrial mud volcano.</title>
        <authorList>
            <person name="Slobodkina G.B."/>
            <person name="Merkel A.Y."/>
            <person name="Slobodkin A.I."/>
        </authorList>
    </citation>
    <scope>NUCLEOTIDE SEQUENCE [LARGE SCALE GENOMIC DNA]</scope>
    <source>
        <strain evidence="8 9">SM250</strain>
    </source>
</reference>
<evidence type="ECO:0000313" key="9">
    <source>
        <dbReference type="Proteomes" id="UP000321201"/>
    </source>
</evidence>
<evidence type="ECO:0000256" key="2">
    <source>
        <dbReference type="ARBA" id="ARBA00022515"/>
    </source>
</evidence>
<dbReference type="OrthoDB" id="8967890at2"/>
<gene>
    <name evidence="8" type="ORF">FR698_09750</name>
</gene>
<evidence type="ECO:0000256" key="1">
    <source>
        <dbReference type="ARBA" id="ARBA00022478"/>
    </source>
</evidence>
<dbReference type="GO" id="GO:0003677">
    <property type="term" value="F:DNA binding"/>
    <property type="evidence" value="ECO:0007669"/>
    <property type="project" value="InterPro"/>
</dbReference>
<dbReference type="InterPro" id="IPR006171">
    <property type="entry name" value="TOPRIM_dom"/>
</dbReference>
<keyword evidence="6" id="KW-0804">Transcription</keyword>
<comment type="caution">
    <text evidence="8">The sequence shown here is derived from an EMBL/GenBank/DDBJ whole genome shotgun (WGS) entry which is preliminary data.</text>
</comment>
<keyword evidence="3" id="KW-0808">Transferase</keyword>
<dbReference type="InterPro" id="IPR036977">
    <property type="entry name" value="DNA_primase_Znf_CHC2"/>
</dbReference>
<accession>A0A5C7EWQ3</accession>
<dbReference type="SUPFAM" id="SSF57783">
    <property type="entry name" value="Zinc beta-ribbon"/>
    <property type="match status" value="1"/>
</dbReference>
<protein>
    <recommendedName>
        <fullName evidence="7">DNA primase/helicase Gp4 N-terminal Bacteriophage T7-like domain-containing protein</fullName>
    </recommendedName>
</protein>
<dbReference type="Pfam" id="PF13362">
    <property type="entry name" value="Toprim_3"/>
    <property type="match status" value="1"/>
</dbReference>
<dbReference type="EMBL" id="VPFL01000012">
    <property type="protein sequence ID" value="TXF11656.1"/>
    <property type="molecule type" value="Genomic_DNA"/>
</dbReference>
<keyword evidence="4" id="KW-0548">Nucleotidyltransferase</keyword>
<evidence type="ECO:0000256" key="4">
    <source>
        <dbReference type="ARBA" id="ARBA00022695"/>
    </source>
</evidence>
<dbReference type="InterPro" id="IPR055570">
    <property type="entry name" value="DUF7146"/>
</dbReference>
<dbReference type="GO" id="GO:1990077">
    <property type="term" value="C:primosome complex"/>
    <property type="evidence" value="ECO:0007669"/>
    <property type="project" value="UniProtKB-KW"/>
</dbReference>
<dbReference type="Gene3D" id="3.90.580.10">
    <property type="entry name" value="Zinc finger, CHC2-type domain"/>
    <property type="match status" value="1"/>
</dbReference>
<evidence type="ECO:0000313" key="8">
    <source>
        <dbReference type="EMBL" id="TXF11656.1"/>
    </source>
</evidence>
<keyword evidence="5" id="KW-0235">DNA replication</keyword>
<keyword evidence="9" id="KW-1185">Reference proteome</keyword>
<dbReference type="GO" id="GO:0004386">
    <property type="term" value="F:helicase activity"/>
    <property type="evidence" value="ECO:0007669"/>
    <property type="project" value="InterPro"/>
</dbReference>
<evidence type="ECO:0000256" key="6">
    <source>
        <dbReference type="ARBA" id="ARBA00023163"/>
    </source>
</evidence>
<dbReference type="GO" id="GO:0008270">
    <property type="term" value="F:zinc ion binding"/>
    <property type="evidence" value="ECO:0007669"/>
    <property type="project" value="InterPro"/>
</dbReference>
<keyword evidence="1" id="KW-0240">DNA-directed RNA polymerase</keyword>
<name>A0A5C7EWQ3_9PROT</name>
<evidence type="ECO:0000256" key="3">
    <source>
        <dbReference type="ARBA" id="ARBA00022679"/>
    </source>
</evidence>
<dbReference type="Pfam" id="PF23639">
    <property type="entry name" value="DUF7146"/>
    <property type="match status" value="1"/>
</dbReference>
<evidence type="ECO:0000259" key="7">
    <source>
        <dbReference type="SMART" id="SM00778"/>
    </source>
</evidence>
<dbReference type="InParanoid" id="A0A5C7EWQ3"/>